<protein>
    <submittedName>
        <fullName evidence="2">Uncharacterized protein</fullName>
    </submittedName>
</protein>
<accession>A0ABS6YCY2</accession>
<evidence type="ECO:0000256" key="1">
    <source>
        <dbReference type="SAM" id="Phobius"/>
    </source>
</evidence>
<dbReference type="Proteomes" id="UP000788426">
    <property type="component" value="Unassembled WGS sequence"/>
</dbReference>
<keyword evidence="1" id="KW-0812">Transmembrane</keyword>
<comment type="caution">
    <text evidence="2">The sequence shown here is derived from an EMBL/GenBank/DDBJ whole genome shotgun (WGS) entry which is preliminary data.</text>
</comment>
<dbReference type="EMBL" id="JAHXCT010000004">
    <property type="protein sequence ID" value="MBW4769410.1"/>
    <property type="molecule type" value="Genomic_DNA"/>
</dbReference>
<evidence type="ECO:0000313" key="2">
    <source>
        <dbReference type="EMBL" id="MBW4769410.1"/>
    </source>
</evidence>
<keyword evidence="1" id="KW-0472">Membrane</keyword>
<keyword evidence="1" id="KW-1133">Transmembrane helix</keyword>
<name>A0ABS6YCY2_9BACT</name>
<organism evidence="2 3">
    <name type="scientific">Hoylesella nanceiensis</name>
    <dbReference type="NCBI Taxonomy" id="425941"/>
    <lineage>
        <taxon>Bacteria</taxon>
        <taxon>Pseudomonadati</taxon>
        <taxon>Bacteroidota</taxon>
        <taxon>Bacteroidia</taxon>
        <taxon>Bacteroidales</taxon>
        <taxon>Prevotellaceae</taxon>
        <taxon>Hoylesella</taxon>
    </lineage>
</organism>
<proteinExistence type="predicted"/>
<reference evidence="2 3" key="1">
    <citation type="submission" date="2021-07" db="EMBL/GenBank/DDBJ databases">
        <title>Genomic diversity and antimicrobial resistance of Prevotella spp. isolated from chronic lung disease airways.</title>
        <authorList>
            <person name="Webb K.A."/>
            <person name="Olagoke O.S."/>
            <person name="Baird T."/>
            <person name="Neill J."/>
            <person name="Pham A."/>
            <person name="Wells T.J."/>
            <person name="Ramsay K.A."/>
            <person name="Bell S.C."/>
            <person name="Sarovich D.S."/>
            <person name="Price E.P."/>
        </authorList>
    </citation>
    <scope>NUCLEOTIDE SEQUENCE [LARGE SCALE GENOMIC DNA]</scope>
    <source>
        <strain evidence="2 3">SCHI0011.S.12</strain>
    </source>
</reference>
<feature type="transmembrane region" description="Helical" evidence="1">
    <location>
        <begin position="102"/>
        <end position="123"/>
    </location>
</feature>
<keyword evidence="3" id="KW-1185">Reference proteome</keyword>
<sequence length="247" mass="27858">MIITITRKTIPFKEVIVEDLTCPISGRIEPMRLILSKEETNAMGMSVTVAKKCSGRFYQIGTDQIIHPRNWTTEMKSLFQQHQAQNFPVEGAGRRFTLFGKIWIALTIALLSFFAFKAARFILVDLPKQKALKEASAVAPKTGDLYFGCATDTEYYPEPPRTLSSWTWAKVISSNPSDSTAVLQLSTDLPKDYLKPHQVQHSTFGGKTYKVTYKYKNNSIEFKGESFNFTWNVISDINEVKIPGGAK</sequence>
<dbReference type="RefSeq" id="WP_219481314.1">
    <property type="nucleotide sequence ID" value="NZ_JAHXCT010000004.1"/>
</dbReference>
<evidence type="ECO:0000313" key="3">
    <source>
        <dbReference type="Proteomes" id="UP000788426"/>
    </source>
</evidence>
<gene>
    <name evidence="2" type="ORF">KZO38_06495</name>
</gene>